<proteinExistence type="inferred from homology"/>
<dbReference type="OrthoDB" id="445566at2759"/>
<evidence type="ECO:0000256" key="9">
    <source>
        <dbReference type="ARBA" id="ARBA00022824"/>
    </source>
</evidence>
<dbReference type="EMBL" id="OU895878">
    <property type="protein sequence ID" value="CAG9805192.1"/>
    <property type="molecule type" value="Genomic_DNA"/>
</dbReference>
<dbReference type="PANTHER" id="PTHR10705">
    <property type="entry name" value="DOLICHYL-DIPHOSPHOOLIGOSACCHARIDE--PROTEIN GLYCOSYLTRANSFERASE SUBUNIT DAD1"/>
    <property type="match status" value="1"/>
</dbReference>
<dbReference type="GO" id="GO:0006508">
    <property type="term" value="P:proteolysis"/>
    <property type="evidence" value="ECO:0007669"/>
    <property type="project" value="UniProtKB-KW"/>
</dbReference>
<gene>
    <name evidence="13" type="ORF">CHIRRI_LOCUS8069</name>
</gene>
<dbReference type="InterPro" id="IPR016125">
    <property type="entry name" value="Peptidase_C15-like"/>
</dbReference>
<comment type="function">
    <text evidence="12">Subunit of the oligosaccharyl transferase (OST) complex that catalyzes the initial transfer of a defined glycan (Glc(3)Man(9)GlcNAc(2) in eukaryotes) from the lipid carrier dolichol-pyrophosphate to an asparagine residue within an Asn-X-Ser/Thr consensus motif in nascent polypeptide chains, the first step in protein N-glycosylation. N-glycosylation occurs cotranslationally and the complex associates with the Sec61 complex at the channel-forming translocon complex that mediates protein translocation across the endoplasmic reticulum (ER). All subunits are required for a maximal enzyme activity.</text>
</comment>
<dbReference type="PANTHER" id="PTHR10705:SF0">
    <property type="entry name" value="DOLICHYL-DIPHOSPHOOLIGOSACCHARIDE--PROTEIN GLYCOSYLTRANSFERASE SUBUNIT DAD1"/>
    <property type="match status" value="1"/>
</dbReference>
<evidence type="ECO:0000256" key="2">
    <source>
        <dbReference type="ARBA" id="ARBA00004922"/>
    </source>
</evidence>
<dbReference type="SUPFAM" id="SSF53182">
    <property type="entry name" value="Pyrrolidone carboxyl peptidase (pyroglutamate aminopeptidase)"/>
    <property type="match status" value="1"/>
</dbReference>
<dbReference type="InterPro" id="IPR003038">
    <property type="entry name" value="DAD/Ost2"/>
</dbReference>
<organism evidence="13 14">
    <name type="scientific">Chironomus riparius</name>
    <dbReference type="NCBI Taxonomy" id="315576"/>
    <lineage>
        <taxon>Eukaryota</taxon>
        <taxon>Metazoa</taxon>
        <taxon>Ecdysozoa</taxon>
        <taxon>Arthropoda</taxon>
        <taxon>Hexapoda</taxon>
        <taxon>Insecta</taxon>
        <taxon>Pterygota</taxon>
        <taxon>Neoptera</taxon>
        <taxon>Endopterygota</taxon>
        <taxon>Diptera</taxon>
        <taxon>Nematocera</taxon>
        <taxon>Chironomoidea</taxon>
        <taxon>Chironomidae</taxon>
        <taxon>Chironominae</taxon>
        <taxon>Chironomus</taxon>
    </lineage>
</organism>
<feature type="transmembrane region" description="Helical" evidence="12">
    <location>
        <begin position="55"/>
        <end position="74"/>
    </location>
</feature>
<keyword evidence="8" id="KW-0788">Thiol protease</keyword>
<comment type="subcellular location">
    <subcellularLocation>
        <location evidence="1 12">Endoplasmic reticulum membrane</location>
        <topology evidence="1 12">Multi-pass membrane protein</topology>
    </subcellularLocation>
</comment>
<feature type="transmembrane region" description="Helical" evidence="12">
    <location>
        <begin position="29"/>
        <end position="49"/>
    </location>
</feature>
<name>A0A9N9RZ12_9DIPT</name>
<dbReference type="Gene3D" id="3.40.630.20">
    <property type="entry name" value="Peptidase C15, pyroglutamyl peptidase I-like"/>
    <property type="match status" value="1"/>
</dbReference>
<dbReference type="Proteomes" id="UP001153620">
    <property type="component" value="Chromosome 2"/>
</dbReference>
<comment type="similarity">
    <text evidence="4 12">Belongs to the DAD/OST2 family.</text>
</comment>
<keyword evidence="6 12" id="KW-0812">Transmembrane</keyword>
<dbReference type="Pfam" id="PF01470">
    <property type="entry name" value="Peptidase_C15"/>
    <property type="match status" value="1"/>
</dbReference>
<evidence type="ECO:0000313" key="14">
    <source>
        <dbReference type="Proteomes" id="UP001153620"/>
    </source>
</evidence>
<evidence type="ECO:0000256" key="1">
    <source>
        <dbReference type="ARBA" id="ARBA00004477"/>
    </source>
</evidence>
<keyword evidence="5" id="KW-0645">Protease</keyword>
<dbReference type="Pfam" id="PF02109">
    <property type="entry name" value="DAD"/>
    <property type="match status" value="1"/>
</dbReference>
<dbReference type="GO" id="GO:0006487">
    <property type="term" value="P:protein N-linked glycosylation"/>
    <property type="evidence" value="ECO:0007669"/>
    <property type="project" value="TreeGrafter"/>
</dbReference>
<reference evidence="13" key="1">
    <citation type="submission" date="2022-01" db="EMBL/GenBank/DDBJ databases">
        <authorList>
            <person name="King R."/>
        </authorList>
    </citation>
    <scope>NUCLEOTIDE SEQUENCE</scope>
</reference>
<evidence type="ECO:0000313" key="13">
    <source>
        <dbReference type="EMBL" id="CAG9805192.1"/>
    </source>
</evidence>
<comment type="pathway">
    <text evidence="2 12">Protein modification; protein glycosylation.</text>
</comment>
<dbReference type="GO" id="GO:0008250">
    <property type="term" value="C:oligosaccharyltransferase complex"/>
    <property type="evidence" value="ECO:0007669"/>
    <property type="project" value="InterPro"/>
</dbReference>
<comment type="subunit">
    <text evidence="12">Component of the oligosaccharyltransferase (OST) complex.</text>
</comment>
<evidence type="ECO:0000256" key="11">
    <source>
        <dbReference type="ARBA" id="ARBA00023136"/>
    </source>
</evidence>
<evidence type="ECO:0000256" key="7">
    <source>
        <dbReference type="ARBA" id="ARBA00022801"/>
    </source>
</evidence>
<dbReference type="InterPro" id="IPR036440">
    <property type="entry name" value="Peptidase_C15-like_sf"/>
</dbReference>
<evidence type="ECO:0000256" key="4">
    <source>
        <dbReference type="ARBA" id="ARBA00009386"/>
    </source>
</evidence>
<keyword evidence="9 12" id="KW-0256">Endoplasmic reticulum</keyword>
<dbReference type="GO" id="GO:0008234">
    <property type="term" value="F:cysteine-type peptidase activity"/>
    <property type="evidence" value="ECO:0007669"/>
    <property type="project" value="UniProtKB-KW"/>
</dbReference>
<keyword evidence="11 12" id="KW-0472">Membrane</keyword>
<evidence type="ECO:0000256" key="12">
    <source>
        <dbReference type="RuleBase" id="RU361136"/>
    </source>
</evidence>
<dbReference type="AlphaFoldDB" id="A0A9N9RZ12"/>
<accession>A0A9N9RZ12</accession>
<keyword evidence="14" id="KW-1185">Reference proteome</keyword>
<sequence>MVQLKTVLGKFFDEYQNNTPKKLKIVDAYLVYILLTGILQFAYCCLVGTFPFNSFLSGFISTVSCFILAVCLRLQSNPQNKAQFIGISPERGFADFIFAHIVLHIDIKEQYKAMDEKLIVVTGYGIFKGHEEKNASWEAVQLLPNQLKIDEKNYKIEKIQLAVEYDDVDKKVDEIWSKNPELVIHVGVNGSACKILLEKCAKNGFMSKDFCSKTLCDPVVCLKNSGKCQRLETKIDVDKITRSLNETHCNMFTASSDVGQYLCGYVYLKSLDKDPSRALFVHVPCIDKPYNSQDTATGIFKVIEQCLSTPRI</sequence>
<keyword evidence="7" id="KW-0378">Hydrolase</keyword>
<evidence type="ECO:0000256" key="10">
    <source>
        <dbReference type="ARBA" id="ARBA00022989"/>
    </source>
</evidence>
<reference evidence="13" key="2">
    <citation type="submission" date="2022-10" db="EMBL/GenBank/DDBJ databases">
        <authorList>
            <consortium name="ENA_rothamsted_submissions"/>
            <consortium name="culmorum"/>
            <person name="King R."/>
        </authorList>
    </citation>
    <scope>NUCLEOTIDE SEQUENCE</scope>
</reference>
<protein>
    <recommendedName>
        <fullName evidence="12">Dolichyl-diphosphooligosaccharide--protein glycosyltransferase subunit DAD1</fullName>
        <shortName evidence="12">Oligosaccharyl transferase subunit DAD1</shortName>
    </recommendedName>
</protein>
<evidence type="ECO:0000256" key="6">
    <source>
        <dbReference type="ARBA" id="ARBA00022692"/>
    </source>
</evidence>
<evidence type="ECO:0000256" key="8">
    <source>
        <dbReference type="ARBA" id="ARBA00022807"/>
    </source>
</evidence>
<comment type="caution">
    <text evidence="12">Lacks conserved residue(s) required for the propagation of feature annotation.</text>
</comment>
<evidence type="ECO:0000256" key="5">
    <source>
        <dbReference type="ARBA" id="ARBA00022670"/>
    </source>
</evidence>
<evidence type="ECO:0000256" key="3">
    <source>
        <dbReference type="ARBA" id="ARBA00006641"/>
    </source>
</evidence>
<keyword evidence="10 12" id="KW-1133">Transmembrane helix</keyword>
<comment type="similarity">
    <text evidence="3">Belongs to the peptidase C15 family.</text>
</comment>